<gene>
    <name evidence="2" type="ORF">SAMN05877842_101114</name>
</gene>
<proteinExistence type="predicted"/>
<evidence type="ECO:0000313" key="2">
    <source>
        <dbReference type="EMBL" id="SOC34823.1"/>
    </source>
</evidence>
<dbReference type="InterPro" id="IPR025657">
    <property type="entry name" value="RadC_JAB"/>
</dbReference>
<keyword evidence="3" id="KW-1185">Reference proteome</keyword>
<dbReference type="EMBL" id="OBQC01000001">
    <property type="protein sequence ID" value="SOC34823.1"/>
    <property type="molecule type" value="Genomic_DNA"/>
</dbReference>
<protein>
    <submittedName>
        <fullName evidence="2">RadC-like JAB domain-containing protein</fullName>
    </submittedName>
</protein>
<dbReference type="Proteomes" id="UP000219252">
    <property type="component" value="Unassembled WGS sequence"/>
</dbReference>
<accession>A0A285TZB8</accession>
<reference evidence="3" key="1">
    <citation type="submission" date="2017-08" db="EMBL/GenBank/DDBJ databases">
        <authorList>
            <person name="Varghese N."/>
            <person name="Submissions S."/>
        </authorList>
    </citation>
    <scope>NUCLEOTIDE SEQUENCE [LARGE SCALE GENOMIC DNA]</scope>
    <source>
        <strain evidence="3">JC23</strain>
    </source>
</reference>
<evidence type="ECO:0000313" key="3">
    <source>
        <dbReference type="Proteomes" id="UP000219252"/>
    </source>
</evidence>
<organism evidence="2 3">
    <name type="scientific">Ureibacillus acetophenoni</name>
    <dbReference type="NCBI Taxonomy" id="614649"/>
    <lineage>
        <taxon>Bacteria</taxon>
        <taxon>Bacillati</taxon>
        <taxon>Bacillota</taxon>
        <taxon>Bacilli</taxon>
        <taxon>Bacillales</taxon>
        <taxon>Caryophanaceae</taxon>
        <taxon>Ureibacillus</taxon>
    </lineage>
</organism>
<dbReference type="Pfam" id="PF04002">
    <property type="entry name" value="RadC"/>
    <property type="match status" value="1"/>
</dbReference>
<evidence type="ECO:0000259" key="1">
    <source>
        <dbReference type="Pfam" id="PF04002"/>
    </source>
</evidence>
<dbReference type="AlphaFoldDB" id="A0A285TZB8"/>
<name>A0A285TZB8_9BACL</name>
<dbReference type="Gene3D" id="3.40.140.10">
    <property type="entry name" value="Cytidine Deaminase, domain 2"/>
    <property type="match status" value="1"/>
</dbReference>
<feature type="domain" description="RadC-like JAB" evidence="1">
    <location>
        <begin position="34"/>
        <end position="81"/>
    </location>
</feature>
<sequence>MAESQKNIPAKRVDIESVKLVKEKTMMYKNRRVRSPQDAYELKKEFLGEVDREHFVVLCMDTKNQSTNIQKVHIGSLTQILYTREKC</sequence>